<dbReference type="InterPro" id="IPR008271">
    <property type="entry name" value="Ser/Thr_kinase_AS"/>
</dbReference>
<evidence type="ECO:0000256" key="3">
    <source>
        <dbReference type="ARBA" id="ARBA00022741"/>
    </source>
</evidence>
<dbReference type="STRING" id="161767.ENSAPEP00000005306"/>
<dbReference type="InterPro" id="IPR011009">
    <property type="entry name" value="Kinase-like_dom_sf"/>
</dbReference>
<evidence type="ECO:0000256" key="1">
    <source>
        <dbReference type="ARBA" id="ARBA00022527"/>
    </source>
</evidence>
<dbReference type="SUPFAM" id="SSF56112">
    <property type="entry name" value="Protein kinase-like (PK-like)"/>
    <property type="match status" value="1"/>
</dbReference>
<dbReference type="AlphaFoldDB" id="A0A3P8RYZ0"/>
<name>A0A3P8RYZ0_AMPPE</name>
<dbReference type="PROSITE" id="PS00107">
    <property type="entry name" value="PROTEIN_KINASE_ATP"/>
    <property type="match status" value="1"/>
</dbReference>
<dbReference type="PROSITE" id="PS00108">
    <property type="entry name" value="PROTEIN_KINASE_ST"/>
    <property type="match status" value="1"/>
</dbReference>
<sequence>MQMATHDEKCDRYNEMQQLTQNKLQVVSDNFHKWFIFNVETAKIVVRQSGGEFYLLPQLAARAPEELKESEVIPVHHCSGWESLQGKMSHFTVKEDEILTAESGQYQILKSLGKGSFATVAKCKKLTTEEVAVKFIRDDMSFAGRREIQVYKKLKKLDPDKCNVVRFIEHFTVNNHVCLAFELLGDSIHDFMTKRNFKPFGVSEIRVVAQQLLVSLNALKSIGLVHADIKPDNIILVNHKAQPLKVKLIDFGMAHMSSDFNNYKIQAIGYRAPEVILGLPLNEAVDMWTLGAVLAFMYTGKHLYPTHSNYEAIRVMVQMQGQPEEHVLDSAKYAESYFTKSNSSPCDVWRLNTSTEYTKITGIETERRSGIYDLFKTLDDLLHYHDAPKDPTELKDTLAFISLLKRMLHMDPTKRITPTEALGHRFITMKHLSRGASNSANISAAQTTGCQMNEAPVERYVTSTETVSSSDGRKEFVSVESKVPSDYQKKITIRMNDGTFPRNVLKRPRLTVKHS</sequence>
<keyword evidence="2" id="KW-0808">Transferase</keyword>
<dbReference type="GO" id="GO:0003713">
    <property type="term" value="F:transcription coactivator activity"/>
    <property type="evidence" value="ECO:0007669"/>
    <property type="project" value="TreeGrafter"/>
</dbReference>
<dbReference type="GO" id="GO:0005737">
    <property type="term" value="C:cytoplasm"/>
    <property type="evidence" value="ECO:0007669"/>
    <property type="project" value="TreeGrafter"/>
</dbReference>
<dbReference type="PANTHER" id="PTHR24058:SF53">
    <property type="entry name" value="HOMEODOMAIN-INTERACTING PROTEIN KINASE 2"/>
    <property type="match status" value="1"/>
</dbReference>
<reference evidence="8" key="2">
    <citation type="submission" date="2025-08" db="UniProtKB">
        <authorList>
            <consortium name="Ensembl"/>
        </authorList>
    </citation>
    <scope>IDENTIFICATION</scope>
</reference>
<dbReference type="InterPro" id="IPR000719">
    <property type="entry name" value="Prot_kinase_dom"/>
</dbReference>
<evidence type="ECO:0000256" key="2">
    <source>
        <dbReference type="ARBA" id="ARBA00022679"/>
    </source>
</evidence>
<dbReference type="GeneTree" id="ENSGT00940000164472"/>
<keyword evidence="4" id="KW-0418">Kinase</keyword>
<keyword evidence="3 6" id="KW-0547">Nucleotide-binding</keyword>
<dbReference type="GO" id="GO:0004713">
    <property type="term" value="F:protein tyrosine kinase activity"/>
    <property type="evidence" value="ECO:0007669"/>
    <property type="project" value="TreeGrafter"/>
</dbReference>
<organism evidence="8 9">
    <name type="scientific">Amphiprion percula</name>
    <name type="common">Orange clownfish</name>
    <name type="synonym">Lutjanus percula</name>
    <dbReference type="NCBI Taxonomy" id="161767"/>
    <lineage>
        <taxon>Eukaryota</taxon>
        <taxon>Metazoa</taxon>
        <taxon>Chordata</taxon>
        <taxon>Craniata</taxon>
        <taxon>Vertebrata</taxon>
        <taxon>Euteleostomi</taxon>
        <taxon>Actinopterygii</taxon>
        <taxon>Neopterygii</taxon>
        <taxon>Teleostei</taxon>
        <taxon>Neoteleostei</taxon>
        <taxon>Acanthomorphata</taxon>
        <taxon>Ovalentaria</taxon>
        <taxon>Pomacentridae</taxon>
        <taxon>Amphiprion</taxon>
    </lineage>
</organism>
<dbReference type="PROSITE" id="PS50011">
    <property type="entry name" value="PROTEIN_KINASE_DOM"/>
    <property type="match status" value="1"/>
</dbReference>
<dbReference type="GO" id="GO:0003714">
    <property type="term" value="F:transcription corepressor activity"/>
    <property type="evidence" value="ECO:0007669"/>
    <property type="project" value="TreeGrafter"/>
</dbReference>
<dbReference type="Gene3D" id="1.10.510.10">
    <property type="entry name" value="Transferase(Phosphotransferase) domain 1"/>
    <property type="match status" value="1"/>
</dbReference>
<dbReference type="InterPro" id="IPR050494">
    <property type="entry name" value="Ser_Thr_dual-spec_kinase"/>
</dbReference>
<proteinExistence type="predicted"/>
<evidence type="ECO:0000313" key="9">
    <source>
        <dbReference type="Proteomes" id="UP000265080"/>
    </source>
</evidence>
<reference evidence="8 9" key="1">
    <citation type="submission" date="2018-03" db="EMBL/GenBank/DDBJ databases">
        <title>Finding Nemo's genes: A chromosome-scale reference assembly of the genome of the orange clownfish Amphiprion percula.</title>
        <authorList>
            <person name="Lehmann R."/>
        </authorList>
    </citation>
    <scope>NUCLEOTIDE SEQUENCE</scope>
</reference>
<dbReference type="GO" id="GO:0016605">
    <property type="term" value="C:PML body"/>
    <property type="evidence" value="ECO:0007669"/>
    <property type="project" value="TreeGrafter"/>
</dbReference>
<keyword evidence="1" id="KW-0723">Serine/threonine-protein kinase</keyword>
<dbReference type="Gene3D" id="3.30.200.20">
    <property type="entry name" value="Phosphorylase Kinase, domain 1"/>
    <property type="match status" value="1"/>
</dbReference>
<protein>
    <recommendedName>
        <fullName evidence="7">Protein kinase domain-containing protein</fullName>
    </recommendedName>
</protein>
<dbReference type="GO" id="GO:0004674">
    <property type="term" value="F:protein serine/threonine kinase activity"/>
    <property type="evidence" value="ECO:0007669"/>
    <property type="project" value="UniProtKB-KW"/>
</dbReference>
<feature type="domain" description="Protein kinase" evidence="7">
    <location>
        <begin position="106"/>
        <end position="427"/>
    </location>
</feature>
<dbReference type="PANTHER" id="PTHR24058">
    <property type="entry name" value="DUAL SPECIFICITY PROTEIN KINASE"/>
    <property type="match status" value="1"/>
</dbReference>
<feature type="binding site" evidence="6">
    <location>
        <position position="134"/>
    </location>
    <ligand>
        <name>ATP</name>
        <dbReference type="ChEBI" id="CHEBI:30616"/>
    </ligand>
</feature>
<evidence type="ECO:0000313" key="8">
    <source>
        <dbReference type="Ensembl" id="ENSAPEP00000005306.1"/>
    </source>
</evidence>
<dbReference type="Pfam" id="PF00069">
    <property type="entry name" value="Pkinase"/>
    <property type="match status" value="1"/>
</dbReference>
<dbReference type="GO" id="GO:0045944">
    <property type="term" value="P:positive regulation of transcription by RNA polymerase II"/>
    <property type="evidence" value="ECO:0007669"/>
    <property type="project" value="TreeGrafter"/>
</dbReference>
<dbReference type="InterPro" id="IPR017441">
    <property type="entry name" value="Protein_kinase_ATP_BS"/>
</dbReference>
<dbReference type="Proteomes" id="UP000265080">
    <property type="component" value="Chromosome 4"/>
</dbReference>
<accession>A0A3P8RYZ0</accession>
<dbReference type="GO" id="GO:0042771">
    <property type="term" value="P:intrinsic apoptotic signaling pathway in response to DNA damage by p53 class mediator"/>
    <property type="evidence" value="ECO:0007669"/>
    <property type="project" value="TreeGrafter"/>
</dbReference>
<evidence type="ECO:0000256" key="4">
    <source>
        <dbReference type="ARBA" id="ARBA00022777"/>
    </source>
</evidence>
<dbReference type="GO" id="GO:0046332">
    <property type="term" value="F:SMAD binding"/>
    <property type="evidence" value="ECO:0007669"/>
    <property type="project" value="TreeGrafter"/>
</dbReference>
<evidence type="ECO:0000256" key="5">
    <source>
        <dbReference type="ARBA" id="ARBA00022840"/>
    </source>
</evidence>
<evidence type="ECO:0000256" key="6">
    <source>
        <dbReference type="PROSITE-ProRule" id="PRU10141"/>
    </source>
</evidence>
<keyword evidence="5 6" id="KW-0067">ATP-binding</keyword>
<dbReference type="GO" id="GO:0005524">
    <property type="term" value="F:ATP binding"/>
    <property type="evidence" value="ECO:0007669"/>
    <property type="project" value="UniProtKB-UniRule"/>
</dbReference>
<evidence type="ECO:0000259" key="7">
    <source>
        <dbReference type="PROSITE" id="PS50011"/>
    </source>
</evidence>
<dbReference type="Ensembl" id="ENSAPET00000005446.1">
    <property type="protein sequence ID" value="ENSAPEP00000005306.1"/>
    <property type="gene ID" value="ENSAPEG00000003666.1"/>
</dbReference>
<keyword evidence="9" id="KW-1185">Reference proteome</keyword>
<reference evidence="8" key="3">
    <citation type="submission" date="2025-09" db="UniProtKB">
        <authorList>
            <consortium name="Ensembl"/>
        </authorList>
    </citation>
    <scope>IDENTIFICATION</scope>
</reference>
<dbReference type="SMART" id="SM00220">
    <property type="entry name" value="S_TKc"/>
    <property type="match status" value="1"/>
</dbReference>
<dbReference type="GO" id="GO:0007224">
    <property type="term" value="P:smoothened signaling pathway"/>
    <property type="evidence" value="ECO:0007669"/>
    <property type="project" value="TreeGrafter"/>
</dbReference>